<protein>
    <recommendedName>
        <fullName evidence="5">ABC transporter domain-containing protein</fullName>
    </recommendedName>
</protein>
<dbReference type="PROSITE" id="PS00211">
    <property type="entry name" value="ABC_TRANSPORTER_1"/>
    <property type="match status" value="1"/>
</dbReference>
<dbReference type="Gene3D" id="3.40.50.300">
    <property type="entry name" value="P-loop containing nucleotide triphosphate hydrolases"/>
    <property type="match status" value="1"/>
</dbReference>
<dbReference type="AlphaFoldDB" id="X1RLB2"/>
<evidence type="ECO:0000256" key="3">
    <source>
        <dbReference type="ARBA" id="ARBA00022741"/>
    </source>
</evidence>
<proteinExistence type="inferred from homology"/>
<comment type="similarity">
    <text evidence="1">Belongs to the ABC transporter superfamily.</text>
</comment>
<reference evidence="6" key="1">
    <citation type="journal article" date="2014" name="Front. Microbiol.">
        <title>High frequency of phylogenetically diverse reductive dehalogenase-homologous genes in deep subseafloor sedimentary metagenomes.</title>
        <authorList>
            <person name="Kawai M."/>
            <person name="Futagami T."/>
            <person name="Toyoda A."/>
            <person name="Takaki Y."/>
            <person name="Nishi S."/>
            <person name="Hori S."/>
            <person name="Arai W."/>
            <person name="Tsubouchi T."/>
            <person name="Morono Y."/>
            <person name="Uchiyama I."/>
            <person name="Ito T."/>
            <person name="Fujiyama A."/>
            <person name="Inagaki F."/>
            <person name="Takami H."/>
        </authorList>
    </citation>
    <scope>NUCLEOTIDE SEQUENCE</scope>
    <source>
        <strain evidence="6">Expedition CK06-06</strain>
    </source>
</reference>
<name>X1RLB2_9ZZZZ</name>
<dbReference type="InterPro" id="IPR003439">
    <property type="entry name" value="ABC_transporter-like_ATP-bd"/>
</dbReference>
<dbReference type="GO" id="GO:0016887">
    <property type="term" value="F:ATP hydrolysis activity"/>
    <property type="evidence" value="ECO:0007669"/>
    <property type="project" value="InterPro"/>
</dbReference>
<dbReference type="SMART" id="SM00382">
    <property type="entry name" value="AAA"/>
    <property type="match status" value="1"/>
</dbReference>
<dbReference type="Pfam" id="PF00005">
    <property type="entry name" value="ABC_tran"/>
    <property type="match status" value="1"/>
</dbReference>
<dbReference type="EMBL" id="BARW01009523">
    <property type="protein sequence ID" value="GAI81532.1"/>
    <property type="molecule type" value="Genomic_DNA"/>
</dbReference>
<accession>X1RLB2</accession>
<gene>
    <name evidence="6" type="ORF">S12H4_19122</name>
</gene>
<dbReference type="PANTHER" id="PTHR43117">
    <property type="entry name" value="OSMOPROTECTANT IMPORT ATP-BINDING PROTEIN OSMV"/>
    <property type="match status" value="1"/>
</dbReference>
<dbReference type="FunFam" id="3.40.50.300:FF:000425">
    <property type="entry name" value="Probable ABC transporter, ATP-binding subunit"/>
    <property type="match status" value="1"/>
</dbReference>
<dbReference type="PANTHER" id="PTHR43117:SF4">
    <property type="entry name" value="OSMOPROTECTANT IMPORT ATP-BINDING PROTEIN OSMV"/>
    <property type="match status" value="1"/>
</dbReference>
<keyword evidence="3" id="KW-0547">Nucleotide-binding</keyword>
<evidence type="ECO:0000256" key="2">
    <source>
        <dbReference type="ARBA" id="ARBA00022448"/>
    </source>
</evidence>
<organism evidence="6">
    <name type="scientific">marine sediment metagenome</name>
    <dbReference type="NCBI Taxonomy" id="412755"/>
    <lineage>
        <taxon>unclassified sequences</taxon>
        <taxon>metagenomes</taxon>
        <taxon>ecological metagenomes</taxon>
    </lineage>
</organism>
<dbReference type="InterPro" id="IPR017871">
    <property type="entry name" value="ABC_transporter-like_CS"/>
</dbReference>
<dbReference type="InterPro" id="IPR003593">
    <property type="entry name" value="AAA+_ATPase"/>
</dbReference>
<feature type="non-terminal residue" evidence="6">
    <location>
        <position position="308"/>
    </location>
</feature>
<dbReference type="GO" id="GO:0005524">
    <property type="term" value="F:ATP binding"/>
    <property type="evidence" value="ECO:0007669"/>
    <property type="project" value="UniProtKB-KW"/>
</dbReference>
<comment type="caution">
    <text evidence="6">The sequence shown here is derived from an EMBL/GenBank/DDBJ whole genome shotgun (WGS) entry which is preliminary data.</text>
</comment>
<sequence>MIELTNVTKKFGNMTAVNNLSLHIEKGSLTMFIGPSGCGKTTTLRMINRLTPFDRGNIMVNGAPINDINPVELRRNIGYVIQEIGLFPHFTVFENIAIVPRLLKWEQKKIEQRIEEILELVTLNQSFAQKYPLQLSGGEKQRVGLARALAAEPEILLMDEPFGAIDPINRLKLQDSFLEIQEEIKKTIVFVTHDINEAIKLGDKIAIINEGNLIQYDNVSKILSDPANEFVENLLGQDRNIKALSLKKAKDYVLKDGFITVLDTESHESIEKKMKEKNIGIAFALDKNNHLKSRFVLEKATKIKKQKF</sequence>
<dbReference type="InterPro" id="IPR027417">
    <property type="entry name" value="P-loop_NTPase"/>
</dbReference>
<dbReference type="SUPFAM" id="SSF52540">
    <property type="entry name" value="P-loop containing nucleoside triphosphate hydrolases"/>
    <property type="match status" value="1"/>
</dbReference>
<evidence type="ECO:0000313" key="6">
    <source>
        <dbReference type="EMBL" id="GAI81532.1"/>
    </source>
</evidence>
<feature type="domain" description="ABC transporter" evidence="5">
    <location>
        <begin position="2"/>
        <end position="235"/>
    </location>
</feature>
<evidence type="ECO:0000256" key="4">
    <source>
        <dbReference type="ARBA" id="ARBA00022840"/>
    </source>
</evidence>
<keyword evidence="2" id="KW-0813">Transport</keyword>
<evidence type="ECO:0000259" key="5">
    <source>
        <dbReference type="PROSITE" id="PS50893"/>
    </source>
</evidence>
<dbReference type="PROSITE" id="PS50893">
    <property type="entry name" value="ABC_TRANSPORTER_2"/>
    <property type="match status" value="1"/>
</dbReference>
<evidence type="ECO:0000256" key="1">
    <source>
        <dbReference type="ARBA" id="ARBA00005417"/>
    </source>
</evidence>
<keyword evidence="4" id="KW-0067">ATP-binding</keyword>